<keyword evidence="2" id="KW-1185">Reference proteome</keyword>
<gene>
    <name evidence="1" type="ORF">PECUL_23A025832</name>
</gene>
<feature type="non-terminal residue" evidence="1">
    <location>
        <position position="1"/>
    </location>
</feature>
<proteinExistence type="predicted"/>
<dbReference type="Proteomes" id="UP001295444">
    <property type="component" value="Chromosome 06"/>
</dbReference>
<organism evidence="1 2">
    <name type="scientific">Pelobates cultripes</name>
    <name type="common">Western spadefoot toad</name>
    <dbReference type="NCBI Taxonomy" id="61616"/>
    <lineage>
        <taxon>Eukaryota</taxon>
        <taxon>Metazoa</taxon>
        <taxon>Chordata</taxon>
        <taxon>Craniata</taxon>
        <taxon>Vertebrata</taxon>
        <taxon>Euteleostomi</taxon>
        <taxon>Amphibia</taxon>
        <taxon>Batrachia</taxon>
        <taxon>Anura</taxon>
        <taxon>Pelobatoidea</taxon>
        <taxon>Pelobatidae</taxon>
        <taxon>Pelobates</taxon>
    </lineage>
</organism>
<sequence length="60" mass="7025">LEKTVKRQFFEKLSDQHFIVVLQIKLISLTSISSQARGSKFRQLLLESDSYLIVWSKVLE</sequence>
<evidence type="ECO:0000313" key="1">
    <source>
        <dbReference type="EMBL" id="CAH2300249.1"/>
    </source>
</evidence>
<name>A0AAD1SF32_PELCU</name>
<feature type="non-terminal residue" evidence="1">
    <location>
        <position position="60"/>
    </location>
</feature>
<dbReference type="EMBL" id="OW240917">
    <property type="protein sequence ID" value="CAH2300249.1"/>
    <property type="molecule type" value="Genomic_DNA"/>
</dbReference>
<reference evidence="1" key="1">
    <citation type="submission" date="2022-03" db="EMBL/GenBank/DDBJ databases">
        <authorList>
            <person name="Alioto T."/>
            <person name="Alioto T."/>
            <person name="Gomez Garrido J."/>
        </authorList>
    </citation>
    <scope>NUCLEOTIDE SEQUENCE</scope>
</reference>
<accession>A0AAD1SF32</accession>
<evidence type="ECO:0000313" key="2">
    <source>
        <dbReference type="Proteomes" id="UP001295444"/>
    </source>
</evidence>
<dbReference type="AlphaFoldDB" id="A0AAD1SF32"/>
<protein>
    <submittedName>
        <fullName evidence="1">Uncharacterized protein</fullName>
    </submittedName>
</protein>